<evidence type="ECO:0000313" key="2">
    <source>
        <dbReference type="EMBL" id="CAF1127350.1"/>
    </source>
</evidence>
<dbReference type="Proteomes" id="UP000677228">
    <property type="component" value="Unassembled WGS sequence"/>
</dbReference>
<dbReference type="OrthoDB" id="347083at2759"/>
<reference evidence="2" key="1">
    <citation type="submission" date="2021-02" db="EMBL/GenBank/DDBJ databases">
        <authorList>
            <person name="Nowell W R."/>
        </authorList>
    </citation>
    <scope>NUCLEOTIDE SEQUENCE</scope>
</reference>
<dbReference type="Proteomes" id="UP000663829">
    <property type="component" value="Unassembled WGS sequence"/>
</dbReference>
<accession>A0A814R2A0</accession>
<evidence type="ECO:0000313" key="5">
    <source>
        <dbReference type="Proteomes" id="UP000663829"/>
    </source>
</evidence>
<dbReference type="EMBL" id="CAJNOQ010006205">
    <property type="protein sequence ID" value="CAF1127350.1"/>
    <property type="molecule type" value="Genomic_DNA"/>
</dbReference>
<dbReference type="Pfam" id="PF13385">
    <property type="entry name" value="Laminin_G_3"/>
    <property type="match status" value="1"/>
</dbReference>
<name>A0A814R2A0_9BILA</name>
<comment type="caution">
    <text evidence="2">The sequence shown here is derived from an EMBL/GenBank/DDBJ whole genome shotgun (WGS) entry which is preliminary data.</text>
</comment>
<evidence type="ECO:0000313" key="1">
    <source>
        <dbReference type="EMBL" id="CAF0879188.1"/>
    </source>
</evidence>
<protein>
    <submittedName>
        <fullName evidence="2">Uncharacterized protein</fullName>
    </submittedName>
</protein>
<evidence type="ECO:0000313" key="3">
    <source>
        <dbReference type="EMBL" id="CAF3663103.1"/>
    </source>
</evidence>
<evidence type="ECO:0000313" key="4">
    <source>
        <dbReference type="EMBL" id="CAF3890852.1"/>
    </source>
</evidence>
<dbReference type="Proteomes" id="UP000681722">
    <property type="component" value="Unassembled WGS sequence"/>
</dbReference>
<keyword evidence="5" id="KW-1185">Reference proteome</keyword>
<dbReference type="AlphaFoldDB" id="A0A814R2A0"/>
<organism evidence="2 5">
    <name type="scientific">Didymodactylos carnosus</name>
    <dbReference type="NCBI Taxonomy" id="1234261"/>
    <lineage>
        <taxon>Eukaryota</taxon>
        <taxon>Metazoa</taxon>
        <taxon>Spiralia</taxon>
        <taxon>Gnathifera</taxon>
        <taxon>Rotifera</taxon>
        <taxon>Eurotatoria</taxon>
        <taxon>Bdelloidea</taxon>
        <taxon>Philodinida</taxon>
        <taxon>Philodinidae</taxon>
        <taxon>Didymodactylos</taxon>
    </lineage>
</organism>
<dbReference type="SUPFAM" id="SSF49899">
    <property type="entry name" value="Concanavalin A-like lectins/glucanases"/>
    <property type="match status" value="1"/>
</dbReference>
<proteinExistence type="predicted"/>
<sequence>MHHPISTRAKSSTEISNDATQVFYYSFDQPNPYYDNGPNLLNATTTNILSSATGHVGQALRFTSTSSYIQICCFTGVGWPSSRSLTFAMWVSPSSINGGNFIYSTQGYPMLGLTYSGQVSAQFLQGSPAYVWQPVYGTFVVVNTWVHVACTYSVANGFILYVNGVAYVPVTGATAYYFTYQVQAIQMGTSNGNGYIPSYGFQGSVDEFYAYRRELSGTEILALASV</sequence>
<dbReference type="EMBL" id="CAJNOK010002893">
    <property type="protein sequence ID" value="CAF0879188.1"/>
    <property type="molecule type" value="Genomic_DNA"/>
</dbReference>
<dbReference type="EMBL" id="CAJOBA010002894">
    <property type="protein sequence ID" value="CAF3663103.1"/>
    <property type="molecule type" value="Genomic_DNA"/>
</dbReference>
<dbReference type="Proteomes" id="UP000682733">
    <property type="component" value="Unassembled WGS sequence"/>
</dbReference>
<dbReference type="InterPro" id="IPR013320">
    <property type="entry name" value="ConA-like_dom_sf"/>
</dbReference>
<dbReference type="EMBL" id="CAJOBC010006205">
    <property type="protein sequence ID" value="CAF3890852.1"/>
    <property type="molecule type" value="Genomic_DNA"/>
</dbReference>
<dbReference type="Gene3D" id="2.60.120.200">
    <property type="match status" value="1"/>
</dbReference>
<gene>
    <name evidence="2" type="ORF">GPM918_LOCUS20006</name>
    <name evidence="1" type="ORF">OVA965_LOCUS8530</name>
    <name evidence="4" type="ORF">SRO942_LOCUS20001</name>
    <name evidence="3" type="ORF">TMI583_LOCUS8526</name>
</gene>